<proteinExistence type="predicted"/>
<organism evidence="4 5">
    <name type="scientific">Diaporthe australafricana</name>
    <dbReference type="NCBI Taxonomy" id="127596"/>
    <lineage>
        <taxon>Eukaryota</taxon>
        <taxon>Fungi</taxon>
        <taxon>Dikarya</taxon>
        <taxon>Ascomycota</taxon>
        <taxon>Pezizomycotina</taxon>
        <taxon>Sordariomycetes</taxon>
        <taxon>Sordariomycetidae</taxon>
        <taxon>Diaporthales</taxon>
        <taxon>Diaporthaceae</taxon>
        <taxon>Diaporthe</taxon>
    </lineage>
</organism>
<dbReference type="SUPFAM" id="SSF51735">
    <property type="entry name" value="NAD(P)-binding Rossmann-fold domains"/>
    <property type="match status" value="1"/>
</dbReference>
<dbReference type="EMBL" id="JAWRVE010000057">
    <property type="protein sequence ID" value="KAL1866218.1"/>
    <property type="molecule type" value="Genomic_DNA"/>
</dbReference>
<gene>
    <name evidence="4" type="ORF">Daus18300_006882</name>
</gene>
<protein>
    <recommendedName>
        <fullName evidence="3">NmrA-like domain-containing protein</fullName>
    </recommendedName>
</protein>
<dbReference type="Gene3D" id="3.40.50.720">
    <property type="entry name" value="NAD(P)-binding Rossmann-like Domain"/>
    <property type="match status" value="1"/>
</dbReference>
<keyword evidence="1" id="KW-0521">NADP</keyword>
<keyword evidence="5" id="KW-1185">Reference proteome</keyword>
<evidence type="ECO:0000313" key="5">
    <source>
        <dbReference type="Proteomes" id="UP001583177"/>
    </source>
</evidence>
<feature type="domain" description="NmrA-like" evidence="3">
    <location>
        <begin position="2"/>
        <end position="246"/>
    </location>
</feature>
<sequence>MKVIIFGASGETGRSIVKALVESATQFDITAVSREASLNSKNNDELRKLGVQVVAADLRGPEDDLVSLLKGADVVISSINAAALLDQIPLVDAAKKAGVGRFIPCTFATASPPTGVMRLRETKEKVLNHIKKTYLPYTIIDVGWWYELSPPRVPSGRIDYGLMAPARHLLGDGSAPSGLTYTQDIGTYVARIIADPRTLNKMVYVYNEVWTQRQIVDKVEELSGEKLERNYLSGEQLQAQIAELAKPGQPETHLWGAEYFYSWGIRGDNTPENAKYLGYLLGKELYPDVKFTPYESYLKDLLEGRAKKVYA</sequence>
<dbReference type="Proteomes" id="UP001583177">
    <property type="component" value="Unassembled WGS sequence"/>
</dbReference>
<dbReference type="PANTHER" id="PTHR43349">
    <property type="entry name" value="PINORESINOL REDUCTASE-RELATED"/>
    <property type="match status" value="1"/>
</dbReference>
<evidence type="ECO:0000256" key="2">
    <source>
        <dbReference type="ARBA" id="ARBA00023002"/>
    </source>
</evidence>
<name>A0ABR3WRP4_9PEZI</name>
<dbReference type="Gene3D" id="3.90.25.10">
    <property type="entry name" value="UDP-galactose 4-epimerase, domain 1"/>
    <property type="match status" value="1"/>
</dbReference>
<dbReference type="Pfam" id="PF05368">
    <property type="entry name" value="NmrA"/>
    <property type="match status" value="1"/>
</dbReference>
<accession>A0ABR3WRP4</accession>
<evidence type="ECO:0000256" key="1">
    <source>
        <dbReference type="ARBA" id="ARBA00022857"/>
    </source>
</evidence>
<dbReference type="CDD" id="cd05259">
    <property type="entry name" value="PCBER_SDR_a"/>
    <property type="match status" value="1"/>
</dbReference>
<dbReference type="InterPro" id="IPR045312">
    <property type="entry name" value="PCBER-like"/>
</dbReference>
<evidence type="ECO:0000259" key="3">
    <source>
        <dbReference type="Pfam" id="PF05368"/>
    </source>
</evidence>
<dbReference type="PANTHER" id="PTHR43349:SF93">
    <property type="entry name" value="ISOFLAVONE REDUCTASE HOMOLOG P3-RELATED"/>
    <property type="match status" value="1"/>
</dbReference>
<dbReference type="InterPro" id="IPR008030">
    <property type="entry name" value="NmrA-like"/>
</dbReference>
<reference evidence="4 5" key="1">
    <citation type="journal article" date="2024" name="IMA Fungus">
        <title>IMA Genome - F19 : A genome assembly and annotation guide to empower mycologists, including annotated draft genome sequences of Ceratocystis pirilliformis, Diaporthe australafricana, Fusarium ophioides, Paecilomyces lecythidis, and Sporothrix stenoceras.</title>
        <authorList>
            <person name="Aylward J."/>
            <person name="Wilson A.M."/>
            <person name="Visagie C.M."/>
            <person name="Spraker J."/>
            <person name="Barnes I."/>
            <person name="Buitendag C."/>
            <person name="Ceriani C."/>
            <person name="Del Mar Angel L."/>
            <person name="du Plessis D."/>
            <person name="Fuchs T."/>
            <person name="Gasser K."/>
            <person name="Kramer D."/>
            <person name="Li W."/>
            <person name="Munsamy K."/>
            <person name="Piso A."/>
            <person name="Price J.L."/>
            <person name="Sonnekus B."/>
            <person name="Thomas C."/>
            <person name="van der Nest A."/>
            <person name="van Dijk A."/>
            <person name="van Heerden A."/>
            <person name="van Vuuren N."/>
            <person name="Yilmaz N."/>
            <person name="Duong T.A."/>
            <person name="van der Merwe N.A."/>
            <person name="Wingfield M.J."/>
            <person name="Wingfield B.D."/>
        </authorList>
    </citation>
    <scope>NUCLEOTIDE SEQUENCE [LARGE SCALE GENOMIC DNA]</scope>
    <source>
        <strain evidence="4 5">CMW 18300</strain>
    </source>
</reference>
<dbReference type="InterPro" id="IPR036291">
    <property type="entry name" value="NAD(P)-bd_dom_sf"/>
</dbReference>
<keyword evidence="2" id="KW-0560">Oxidoreductase</keyword>
<evidence type="ECO:0000313" key="4">
    <source>
        <dbReference type="EMBL" id="KAL1866218.1"/>
    </source>
</evidence>
<dbReference type="InterPro" id="IPR050608">
    <property type="entry name" value="NmrA-type/Isoflavone_red_sf"/>
</dbReference>
<comment type="caution">
    <text evidence="4">The sequence shown here is derived from an EMBL/GenBank/DDBJ whole genome shotgun (WGS) entry which is preliminary data.</text>
</comment>